<keyword evidence="3" id="KW-1185">Reference proteome</keyword>
<evidence type="ECO:0000259" key="1">
    <source>
        <dbReference type="Pfam" id="PF06985"/>
    </source>
</evidence>
<sequence>MAYTYGGLKDDEIRLVRLLPGSWNDKIHCEVFKTTLSSKSQYQALSYVWGSRNVKRTVWLNGQKHATTVNLECALRHPRLMYPGLVCWIEALCINQANTLERTHQVQIMAQIYDGSGEVLVYLGDSLGRKSKILVEPPIVVFGENLGDISDSMECIGRFSYRDPEDSTRKDSLLDVYIVFCFIHALWDMHRLKTSPLFSRATPGIELEKYLRQFMHTPWTPWWSRVWVVQEVAIPLRVTVLYGTVSTPWEMFDTAAKRYTDHISSCCSELQSSLSRDLISVLDDFSRSTLSIAGLRNASAQTETTNSTLLLLLRKFWNRKASDPRDKVYALLSLAHSSGQTLEITPDYSKSEVEVFTQATLECIYSSKSLHVFNTELVRKFWKDLPTWVPDWDAPGNYVDNNRFAASALYTACRSEQIDMNKLRELRHWNRFIVKGMYITRVEQVHEVMWGDSVETSRDTLKSWGHMIHINLQKSLRTVWRTLCADVMVSMEKRGTKTQTVFRRAKDDDELKFAAWALHSKRSPTDVVRGDKIMPRDWRDINIRA</sequence>
<dbReference type="Pfam" id="PF06985">
    <property type="entry name" value="HET"/>
    <property type="match status" value="1"/>
</dbReference>
<evidence type="ECO:0000313" key="2">
    <source>
        <dbReference type="EMBL" id="KAF2727267.1"/>
    </source>
</evidence>
<accession>A0A9P4QM34</accession>
<dbReference type="InterPro" id="IPR010730">
    <property type="entry name" value="HET"/>
</dbReference>
<dbReference type="AlphaFoldDB" id="A0A9P4QM34"/>
<dbReference type="PANTHER" id="PTHR24148:SF64">
    <property type="entry name" value="HETEROKARYON INCOMPATIBILITY DOMAIN-CONTAINING PROTEIN"/>
    <property type="match status" value="1"/>
</dbReference>
<dbReference type="InterPro" id="IPR052895">
    <property type="entry name" value="HetReg/Transcr_Mod"/>
</dbReference>
<evidence type="ECO:0000313" key="3">
    <source>
        <dbReference type="Proteomes" id="UP000799444"/>
    </source>
</evidence>
<dbReference type="OrthoDB" id="3557394at2759"/>
<protein>
    <recommendedName>
        <fullName evidence="1">Heterokaryon incompatibility domain-containing protein</fullName>
    </recommendedName>
</protein>
<dbReference type="Proteomes" id="UP000799444">
    <property type="component" value="Unassembled WGS sequence"/>
</dbReference>
<reference evidence="2" key="1">
    <citation type="journal article" date="2020" name="Stud. Mycol.">
        <title>101 Dothideomycetes genomes: a test case for predicting lifestyles and emergence of pathogens.</title>
        <authorList>
            <person name="Haridas S."/>
            <person name="Albert R."/>
            <person name="Binder M."/>
            <person name="Bloem J."/>
            <person name="Labutti K."/>
            <person name="Salamov A."/>
            <person name="Andreopoulos B."/>
            <person name="Baker S."/>
            <person name="Barry K."/>
            <person name="Bills G."/>
            <person name="Bluhm B."/>
            <person name="Cannon C."/>
            <person name="Castanera R."/>
            <person name="Culley D."/>
            <person name="Daum C."/>
            <person name="Ezra D."/>
            <person name="Gonzalez J."/>
            <person name="Henrissat B."/>
            <person name="Kuo A."/>
            <person name="Liang C."/>
            <person name="Lipzen A."/>
            <person name="Lutzoni F."/>
            <person name="Magnuson J."/>
            <person name="Mondo S."/>
            <person name="Nolan M."/>
            <person name="Ohm R."/>
            <person name="Pangilinan J."/>
            <person name="Park H.-J."/>
            <person name="Ramirez L."/>
            <person name="Alfaro M."/>
            <person name="Sun H."/>
            <person name="Tritt A."/>
            <person name="Yoshinaga Y."/>
            <person name="Zwiers L.-H."/>
            <person name="Turgeon B."/>
            <person name="Goodwin S."/>
            <person name="Spatafora J."/>
            <person name="Crous P."/>
            <person name="Grigoriev I."/>
        </authorList>
    </citation>
    <scope>NUCLEOTIDE SEQUENCE</scope>
    <source>
        <strain evidence="2">CBS 125425</strain>
    </source>
</reference>
<dbReference type="PANTHER" id="PTHR24148">
    <property type="entry name" value="ANKYRIN REPEAT DOMAIN-CONTAINING PROTEIN 39 HOMOLOG-RELATED"/>
    <property type="match status" value="1"/>
</dbReference>
<feature type="domain" description="Heterokaryon incompatibility" evidence="1">
    <location>
        <begin position="42"/>
        <end position="231"/>
    </location>
</feature>
<dbReference type="EMBL" id="ML996343">
    <property type="protein sequence ID" value="KAF2727267.1"/>
    <property type="molecule type" value="Genomic_DNA"/>
</dbReference>
<gene>
    <name evidence="2" type="ORF">EJ04DRAFT_595468</name>
</gene>
<comment type="caution">
    <text evidence="2">The sequence shown here is derived from an EMBL/GenBank/DDBJ whole genome shotgun (WGS) entry which is preliminary data.</text>
</comment>
<name>A0A9P4QM34_9PLEO</name>
<organism evidence="2 3">
    <name type="scientific">Polyplosphaeria fusca</name>
    <dbReference type="NCBI Taxonomy" id="682080"/>
    <lineage>
        <taxon>Eukaryota</taxon>
        <taxon>Fungi</taxon>
        <taxon>Dikarya</taxon>
        <taxon>Ascomycota</taxon>
        <taxon>Pezizomycotina</taxon>
        <taxon>Dothideomycetes</taxon>
        <taxon>Pleosporomycetidae</taxon>
        <taxon>Pleosporales</taxon>
        <taxon>Tetraplosphaeriaceae</taxon>
        <taxon>Polyplosphaeria</taxon>
    </lineage>
</organism>
<proteinExistence type="predicted"/>